<comment type="caution">
    <text evidence="7">The sequence shown here is derived from an EMBL/GenBank/DDBJ whole genome shotgun (WGS) entry which is preliminary data.</text>
</comment>
<evidence type="ECO:0000256" key="3">
    <source>
        <dbReference type="ARBA" id="ARBA00022989"/>
    </source>
</evidence>
<dbReference type="PANTHER" id="PTHR43229:SF2">
    <property type="entry name" value="NODULATION PROTEIN J"/>
    <property type="match status" value="1"/>
</dbReference>
<comment type="subcellular location">
    <subcellularLocation>
        <location evidence="1">Membrane</location>
        <topology evidence="1">Multi-pass membrane protein</topology>
    </subcellularLocation>
</comment>
<accession>T1AN14</accession>
<feature type="transmembrane region" description="Helical" evidence="5">
    <location>
        <begin position="228"/>
        <end position="251"/>
    </location>
</feature>
<dbReference type="PIRSF" id="PIRSF006648">
    <property type="entry name" value="DrrB"/>
    <property type="match status" value="1"/>
</dbReference>
<evidence type="ECO:0000256" key="2">
    <source>
        <dbReference type="ARBA" id="ARBA00022692"/>
    </source>
</evidence>
<feature type="transmembrane region" description="Helical" evidence="5">
    <location>
        <begin position="57"/>
        <end position="82"/>
    </location>
</feature>
<keyword evidence="2 5" id="KW-0812">Transmembrane</keyword>
<dbReference type="InterPro" id="IPR051784">
    <property type="entry name" value="Nod_factor_ABC_transporter"/>
</dbReference>
<dbReference type="PROSITE" id="PS51012">
    <property type="entry name" value="ABC_TM2"/>
    <property type="match status" value="1"/>
</dbReference>
<evidence type="ECO:0000313" key="7">
    <source>
        <dbReference type="EMBL" id="EQD62016.1"/>
    </source>
</evidence>
<dbReference type="EMBL" id="AUZY01004736">
    <property type="protein sequence ID" value="EQD62016.1"/>
    <property type="molecule type" value="Genomic_DNA"/>
</dbReference>
<reference evidence="7" key="2">
    <citation type="journal article" date="2014" name="ISME J.">
        <title>Microbial stratification in low pH oxic and suboxic macroscopic growths along an acid mine drainage.</title>
        <authorList>
            <person name="Mendez-Garcia C."/>
            <person name="Mesa V."/>
            <person name="Sprenger R.R."/>
            <person name="Richter M."/>
            <person name="Diez M.S."/>
            <person name="Solano J."/>
            <person name="Bargiela R."/>
            <person name="Golyshina O.V."/>
            <person name="Manteca A."/>
            <person name="Ramos J.L."/>
            <person name="Gallego J.R."/>
            <person name="Llorente I."/>
            <person name="Martins Dos Santos V.A."/>
            <person name="Jensen O.N."/>
            <person name="Pelaez A.I."/>
            <person name="Sanchez J."/>
            <person name="Ferrer M."/>
        </authorList>
    </citation>
    <scope>NUCLEOTIDE SEQUENCE</scope>
</reference>
<feature type="transmembrane region" description="Helical" evidence="5">
    <location>
        <begin position="25"/>
        <end position="45"/>
    </location>
</feature>
<keyword evidence="4 5" id="KW-0472">Membrane</keyword>
<evidence type="ECO:0000256" key="4">
    <source>
        <dbReference type="ARBA" id="ARBA00023136"/>
    </source>
</evidence>
<dbReference type="Pfam" id="PF01061">
    <property type="entry name" value="ABC2_membrane"/>
    <property type="match status" value="1"/>
</dbReference>
<protein>
    <submittedName>
        <fullName evidence="7">Membrane protein containing ABC-2 type transporter domain protein</fullName>
    </submittedName>
</protein>
<dbReference type="InterPro" id="IPR000412">
    <property type="entry name" value="ABC_2_transport"/>
</dbReference>
<dbReference type="GO" id="GO:0140359">
    <property type="term" value="F:ABC-type transporter activity"/>
    <property type="evidence" value="ECO:0007669"/>
    <property type="project" value="InterPro"/>
</dbReference>
<dbReference type="PANTHER" id="PTHR43229">
    <property type="entry name" value="NODULATION PROTEIN J"/>
    <property type="match status" value="1"/>
</dbReference>
<keyword evidence="3 5" id="KW-1133">Transmembrane helix</keyword>
<dbReference type="AlphaFoldDB" id="T1AN14"/>
<feature type="transmembrane region" description="Helical" evidence="5">
    <location>
        <begin position="103"/>
        <end position="125"/>
    </location>
</feature>
<feature type="transmembrane region" description="Helical" evidence="5">
    <location>
        <begin position="174"/>
        <end position="192"/>
    </location>
</feature>
<gene>
    <name evidence="7" type="ORF">B1B_07450</name>
</gene>
<proteinExistence type="predicted"/>
<name>T1AN14_9ZZZZ</name>
<reference evidence="7" key="1">
    <citation type="submission" date="2013-08" db="EMBL/GenBank/DDBJ databases">
        <authorList>
            <person name="Mendez C."/>
            <person name="Richter M."/>
            <person name="Ferrer M."/>
            <person name="Sanchez J."/>
        </authorList>
    </citation>
    <scope>NUCLEOTIDE SEQUENCE</scope>
</reference>
<evidence type="ECO:0000259" key="6">
    <source>
        <dbReference type="PROSITE" id="PS51012"/>
    </source>
</evidence>
<evidence type="ECO:0000256" key="5">
    <source>
        <dbReference type="SAM" id="Phobius"/>
    </source>
</evidence>
<dbReference type="InterPro" id="IPR013525">
    <property type="entry name" value="ABC2_TM"/>
</dbReference>
<dbReference type="GO" id="GO:0043190">
    <property type="term" value="C:ATP-binding cassette (ABC) transporter complex"/>
    <property type="evidence" value="ECO:0007669"/>
    <property type="project" value="InterPro"/>
</dbReference>
<sequence length="258" mass="27465">MNPLEAPNITRLIYRNIKVNTDPGSLTILIGLPAMYLVFFGFGFASLESSASGGSSYLSFLTPGLMGFQAVMAGTVGGGMLWADRRWGMLAQLLVGPFTRLQYLLGIMLTSVAFGLAGALVMLGIADLLLGTLPVSLVGLGFLLAVIAVGSIFFGSLMLLIAAKIKSNTTYNSIQILVLFLVNFASTVFYPYSSTLPAAIRVLFAINPLTYIADAARAGYFGVYTTTVGYEVLVLCAETVAVLFLAVRAYMRSDVSTE</sequence>
<dbReference type="InterPro" id="IPR047817">
    <property type="entry name" value="ABC2_TM_bact-type"/>
</dbReference>
<organism evidence="7">
    <name type="scientific">mine drainage metagenome</name>
    <dbReference type="NCBI Taxonomy" id="410659"/>
    <lineage>
        <taxon>unclassified sequences</taxon>
        <taxon>metagenomes</taxon>
        <taxon>ecological metagenomes</taxon>
    </lineage>
</organism>
<feature type="domain" description="ABC transmembrane type-2" evidence="6">
    <location>
        <begin position="24"/>
        <end position="253"/>
    </location>
</feature>
<feature type="transmembrane region" description="Helical" evidence="5">
    <location>
        <begin position="137"/>
        <end position="162"/>
    </location>
</feature>
<evidence type="ECO:0000256" key="1">
    <source>
        <dbReference type="ARBA" id="ARBA00004141"/>
    </source>
</evidence>